<dbReference type="EMBL" id="CP010419">
    <property type="protein sequence ID" value="AJE23549.1"/>
    <property type="molecule type" value="Genomic_DNA"/>
</dbReference>
<geneLocation type="plasmid" evidence="3 4">
    <name>pAcX50d</name>
</geneLocation>
<dbReference type="PANTHER" id="PTHR33627:SF1">
    <property type="entry name" value="TRANSPOSASE"/>
    <property type="match status" value="1"/>
</dbReference>
<dbReference type="Pfam" id="PF13546">
    <property type="entry name" value="DDE_5"/>
    <property type="match status" value="1"/>
</dbReference>
<dbReference type="InterPro" id="IPR039365">
    <property type="entry name" value="IS701-like"/>
</dbReference>
<dbReference type="NCBIfam" id="NF033540">
    <property type="entry name" value="transpos_IS701"/>
    <property type="match status" value="1"/>
</dbReference>
<evidence type="ECO:0000313" key="4">
    <source>
        <dbReference type="Proteomes" id="UP000068210"/>
    </source>
</evidence>
<name>A0A0C4WSA3_9GAMM</name>
<feature type="domain" description="Transposase IS701-like DDE" evidence="2">
    <location>
        <begin position="14"/>
        <end position="286"/>
    </location>
</feature>
<evidence type="ECO:0000259" key="2">
    <source>
        <dbReference type="Pfam" id="PF13546"/>
    </source>
</evidence>
<dbReference type="Proteomes" id="UP000068210">
    <property type="component" value="Plasmid pAcX50d"/>
</dbReference>
<dbReference type="AlphaFoldDB" id="A0A0C4WSA3"/>
<proteinExistence type="predicted"/>
<dbReference type="SUPFAM" id="SSF53098">
    <property type="entry name" value="Ribonuclease H-like"/>
    <property type="match status" value="1"/>
</dbReference>
<reference evidence="3 4" key="1">
    <citation type="journal article" date="2015" name="PLoS ONE">
        <title>Azotobacter Genomes: The Genome of Azotobacter chroococcum NCIMB 8003 (ATCC 4412).</title>
        <authorList>
            <person name="Robson R.L."/>
            <person name="Jones R."/>
            <person name="Robson R.M."/>
            <person name="Schwartz A."/>
            <person name="Richardson T.H."/>
        </authorList>
    </citation>
    <scope>NUCLEOTIDE SEQUENCE [LARGE SCALE GENOMIC DNA]</scope>
    <source>
        <strain evidence="3 4">NCIMB 8003</strain>
        <plasmid evidence="4">Plasmid pAcX50d</plasmid>
    </source>
</reference>
<feature type="region of interest" description="Disordered" evidence="1">
    <location>
        <begin position="237"/>
        <end position="260"/>
    </location>
</feature>
<sequence length="468" mass="52394">MDSMIRFDEYLAHLAAGLGHADREAGLRGYCSGLMLPLARKSVEPMAAHLDPLHASARHQALHHFVAKADWSDTELLRRVARWVLPTVDLSAGGYWLVDDTGFPKKGRHSVGVARQYCGVLGKQDNCQVAVSVSLACEQASLPVAWRLYLPREWAEDAGRRRKAGVPEDVRFATKPQIALSQLRALLEAGEPHHCVVADAGYGVDSAFRQGLTAMGLPYVVGITSVVRVWPPGQQPLPPKPWTGKGRPPVATRRSPEHRPLSVKKLAQSLPPEVFTELTWRQGTNEPLSGRFAAVRVRIAGSVSAKQRLHPQQWLLIEWPPTQAEPTRYWLSTLEEDTPLSELVRIAHLRWRIERDYQDLKQDLGLGHYEGRGWRGFHHHASLSIAAYGFLLGQRLRREAISGPDGQGKKISWPARYLRFPRITAPAVGQRAQRHVADSITTLRHQLGVYLMLEYCRDLYGGLGYLRL</sequence>
<dbReference type="InterPro" id="IPR038721">
    <property type="entry name" value="IS701-like_DDE_dom"/>
</dbReference>
<keyword evidence="3" id="KW-0614">Plasmid</keyword>
<organism evidence="3 4">
    <name type="scientific">Azotobacter chroococcum NCIMB 8003</name>
    <dbReference type="NCBI Taxonomy" id="1328314"/>
    <lineage>
        <taxon>Bacteria</taxon>
        <taxon>Pseudomonadati</taxon>
        <taxon>Pseudomonadota</taxon>
        <taxon>Gammaproteobacteria</taxon>
        <taxon>Pseudomonadales</taxon>
        <taxon>Pseudomonadaceae</taxon>
        <taxon>Azotobacter</taxon>
    </lineage>
</organism>
<evidence type="ECO:0000256" key="1">
    <source>
        <dbReference type="SAM" id="MobiDB-lite"/>
    </source>
</evidence>
<protein>
    <submittedName>
        <fullName evidence="3">Tranposase, ISRSO17</fullName>
    </submittedName>
</protein>
<dbReference type="PANTHER" id="PTHR33627">
    <property type="entry name" value="TRANSPOSASE"/>
    <property type="match status" value="1"/>
</dbReference>
<dbReference type="InterPro" id="IPR012337">
    <property type="entry name" value="RNaseH-like_sf"/>
</dbReference>
<gene>
    <name evidence="3" type="ORF">Achr_d130</name>
</gene>
<dbReference type="KEGG" id="acx:Achr_d130"/>
<evidence type="ECO:0000313" key="3">
    <source>
        <dbReference type="EMBL" id="AJE23549.1"/>
    </source>
</evidence>
<keyword evidence="4" id="KW-1185">Reference proteome</keyword>
<accession>A0A0C4WSA3</accession>
<dbReference type="HOGENOM" id="CLU_033141_3_2_6"/>